<dbReference type="InterPro" id="IPR050093">
    <property type="entry name" value="ABC_SmlMolc_Importer"/>
</dbReference>
<dbReference type="SMART" id="SM00382">
    <property type="entry name" value="AAA"/>
    <property type="match status" value="1"/>
</dbReference>
<dbReference type="AlphaFoldDB" id="A0A0W0GJY2"/>
<dbReference type="InterPro" id="IPR005670">
    <property type="entry name" value="PstB-like"/>
</dbReference>
<dbReference type="GO" id="GO:0005315">
    <property type="term" value="F:phosphate transmembrane transporter activity"/>
    <property type="evidence" value="ECO:0007669"/>
    <property type="project" value="InterPro"/>
</dbReference>
<dbReference type="InterPro" id="IPR005116">
    <property type="entry name" value="Transp-assoc_OB_typ1"/>
</dbReference>
<evidence type="ECO:0000256" key="4">
    <source>
        <dbReference type="ARBA" id="ARBA00022840"/>
    </source>
</evidence>
<evidence type="ECO:0000256" key="5">
    <source>
        <dbReference type="PROSITE-ProRule" id="PRU01213"/>
    </source>
</evidence>
<dbReference type="EC" id="3.6.3.55" evidence="8"/>
<gene>
    <name evidence="8" type="ORF">DEALK_16930</name>
</gene>
<protein>
    <submittedName>
        <fullName evidence="8">ABC-type spermidine/putrescine transport system, ATPase component</fullName>
        <ecNumber evidence="8">3.6.3.55</ecNumber>
    </submittedName>
</protein>
<dbReference type="Pfam" id="PF03459">
    <property type="entry name" value="TOBE"/>
    <property type="match status" value="1"/>
</dbReference>
<feature type="domain" description="Mop" evidence="7">
    <location>
        <begin position="300"/>
        <end position="364"/>
    </location>
</feature>
<dbReference type="GO" id="GO:0035435">
    <property type="term" value="P:phosphate ion transmembrane transport"/>
    <property type="evidence" value="ECO:0007669"/>
    <property type="project" value="InterPro"/>
</dbReference>
<dbReference type="Gene3D" id="3.40.50.300">
    <property type="entry name" value="P-loop containing nucleotide triphosphate hydrolases"/>
    <property type="match status" value="1"/>
</dbReference>
<evidence type="ECO:0000259" key="6">
    <source>
        <dbReference type="PROSITE" id="PS50893"/>
    </source>
</evidence>
<organism evidence="8 9">
    <name type="scientific">Dehalogenimonas alkenigignens</name>
    <dbReference type="NCBI Taxonomy" id="1217799"/>
    <lineage>
        <taxon>Bacteria</taxon>
        <taxon>Bacillati</taxon>
        <taxon>Chloroflexota</taxon>
        <taxon>Dehalococcoidia</taxon>
        <taxon>Dehalococcoidales</taxon>
        <taxon>Dehalococcoidaceae</taxon>
        <taxon>Dehalogenimonas</taxon>
    </lineage>
</organism>
<evidence type="ECO:0000256" key="1">
    <source>
        <dbReference type="ARBA" id="ARBA00022448"/>
    </source>
</evidence>
<name>A0A0W0GJY2_9CHLR</name>
<dbReference type="GO" id="GO:0016887">
    <property type="term" value="F:ATP hydrolysis activity"/>
    <property type="evidence" value="ECO:0007669"/>
    <property type="project" value="InterPro"/>
</dbReference>
<dbReference type="Pfam" id="PF00005">
    <property type="entry name" value="ABC_tran"/>
    <property type="match status" value="1"/>
</dbReference>
<dbReference type="InterPro" id="IPR027417">
    <property type="entry name" value="P-loop_NTPase"/>
</dbReference>
<dbReference type="EMBL" id="LFDV01000002">
    <property type="protein sequence ID" value="KTB48846.1"/>
    <property type="molecule type" value="Genomic_DNA"/>
</dbReference>
<dbReference type="InterPro" id="IPR003439">
    <property type="entry name" value="ABC_transporter-like_ATP-bd"/>
</dbReference>
<dbReference type="CDD" id="cd03260">
    <property type="entry name" value="ABC_PstB_phosphate_transporter"/>
    <property type="match status" value="1"/>
</dbReference>
<keyword evidence="4" id="KW-0067">ATP-binding</keyword>
<evidence type="ECO:0000259" key="7">
    <source>
        <dbReference type="PROSITE" id="PS51866"/>
    </source>
</evidence>
<keyword evidence="2 5" id="KW-0500">Molybdenum</keyword>
<dbReference type="RefSeq" id="WP_058439774.1">
    <property type="nucleotide sequence ID" value="NZ_KQ758903.1"/>
</dbReference>
<dbReference type="SUPFAM" id="SSF52540">
    <property type="entry name" value="P-loop containing nucleoside triphosphate hydrolases"/>
    <property type="match status" value="1"/>
</dbReference>
<evidence type="ECO:0000313" key="8">
    <source>
        <dbReference type="EMBL" id="KTB48846.1"/>
    </source>
</evidence>
<feature type="domain" description="ABC transporter" evidence="6">
    <location>
        <begin position="10"/>
        <end position="243"/>
    </location>
</feature>
<keyword evidence="9" id="KW-1185">Reference proteome</keyword>
<dbReference type="OrthoDB" id="9778160at2"/>
<dbReference type="GO" id="GO:0016020">
    <property type="term" value="C:membrane"/>
    <property type="evidence" value="ECO:0007669"/>
    <property type="project" value="InterPro"/>
</dbReference>
<dbReference type="InterPro" id="IPR008995">
    <property type="entry name" value="Mo/tungstate-bd_C_term_dom"/>
</dbReference>
<comment type="caution">
    <text evidence="8">The sequence shown here is derived from an EMBL/GenBank/DDBJ whole genome shotgun (WGS) entry which is preliminary data.</text>
</comment>
<sequence>MNFSNAKPIIEARGLRQRYGGNFSLKDINLTVAAGETVALIGPSGAGKSTVLRLLDLLEQPSGGAIVIGGQQVTGSASSRLELRRKMAFVHQKPLVFTTSVFDNIAQPLRWRGMKGEDIKPRVTAALAEVGLAGFEGRQAKTLSGGETQRVALARALVTSPDILFLDEPTANLDPNSTAMVEELVSNIIGKRRLTVVMATHDLAQGQRLANRIGVMMKGELLQLGTSDEIFMAPACRAVAEFIGIETILEGSVIESIGGLITVDVAGKLIQATGEFMPGDRVNLFLRPDHITVSLKSEIGSSARNRLEGTIVNIALVGPLVRLEIDCGIHLLAVVTRQSADELGLAIGKPVVACLKAAAIHVVKV</sequence>
<evidence type="ECO:0000256" key="3">
    <source>
        <dbReference type="ARBA" id="ARBA00022741"/>
    </source>
</evidence>
<accession>A0A0W0GJY2</accession>
<dbReference type="PANTHER" id="PTHR42781:SF4">
    <property type="entry name" value="SPERMIDINE_PUTRESCINE IMPORT ATP-BINDING PROTEIN POTA"/>
    <property type="match status" value="1"/>
</dbReference>
<keyword evidence="8" id="KW-0378">Hydrolase</keyword>
<dbReference type="InterPro" id="IPR004606">
    <property type="entry name" value="Mop_domain"/>
</dbReference>
<dbReference type="GO" id="GO:0005524">
    <property type="term" value="F:ATP binding"/>
    <property type="evidence" value="ECO:0007669"/>
    <property type="project" value="UniProtKB-KW"/>
</dbReference>
<dbReference type="InterPro" id="IPR003593">
    <property type="entry name" value="AAA+_ATPase"/>
</dbReference>
<dbReference type="Gene3D" id="2.40.50.100">
    <property type="match status" value="1"/>
</dbReference>
<proteinExistence type="predicted"/>
<dbReference type="GO" id="GO:0015689">
    <property type="term" value="P:molybdate ion transport"/>
    <property type="evidence" value="ECO:0007669"/>
    <property type="project" value="InterPro"/>
</dbReference>
<keyword evidence="1" id="KW-0813">Transport</keyword>
<evidence type="ECO:0000256" key="2">
    <source>
        <dbReference type="ARBA" id="ARBA00022505"/>
    </source>
</evidence>
<dbReference type="SUPFAM" id="SSF50331">
    <property type="entry name" value="MOP-like"/>
    <property type="match status" value="1"/>
</dbReference>
<dbReference type="PROSITE" id="PS51866">
    <property type="entry name" value="MOP"/>
    <property type="match status" value="1"/>
</dbReference>
<keyword evidence="3" id="KW-0547">Nucleotide-binding</keyword>
<dbReference type="PROSITE" id="PS50893">
    <property type="entry name" value="ABC_TRANSPORTER_2"/>
    <property type="match status" value="1"/>
</dbReference>
<evidence type="ECO:0000313" key="9">
    <source>
        <dbReference type="Proteomes" id="UP000053947"/>
    </source>
</evidence>
<dbReference type="Proteomes" id="UP000053947">
    <property type="component" value="Unassembled WGS sequence"/>
</dbReference>
<dbReference type="STRING" id="1217799.DEALK_16930"/>
<dbReference type="PANTHER" id="PTHR42781">
    <property type="entry name" value="SPERMIDINE/PUTRESCINE IMPORT ATP-BINDING PROTEIN POTA"/>
    <property type="match status" value="1"/>
</dbReference>
<reference evidence="8 9" key="1">
    <citation type="submission" date="2015-06" db="EMBL/GenBank/DDBJ databases">
        <title>Genome sequence of the organohalide-respiring Dehalogenimonas alkenigignens type strain (IP3-3T).</title>
        <authorList>
            <person name="Key T.A."/>
            <person name="Richmond D.P."/>
            <person name="Bowman K.S."/>
            <person name="Cho Y.-J."/>
            <person name="Chun J."/>
            <person name="da Costa M.S."/>
            <person name="Rainey F.A."/>
            <person name="Moe W.M."/>
        </authorList>
    </citation>
    <scope>NUCLEOTIDE SEQUENCE [LARGE SCALE GENOMIC DNA]</scope>
    <source>
        <strain evidence="8 9">IP3-3</strain>
    </source>
</reference>